<dbReference type="Pfam" id="PF02656">
    <property type="entry name" value="DUF202"/>
    <property type="match status" value="1"/>
</dbReference>
<dbReference type="InterPro" id="IPR003807">
    <property type="entry name" value="DUF202"/>
</dbReference>
<protein>
    <submittedName>
        <fullName evidence="7">DUF202 domain-containing protein</fullName>
    </submittedName>
</protein>
<keyword evidence="8" id="KW-1185">Reference proteome</keyword>
<accession>A0ABZ1N0T6</accession>
<evidence type="ECO:0000256" key="4">
    <source>
        <dbReference type="ARBA" id="ARBA00023136"/>
    </source>
</evidence>
<keyword evidence="4 5" id="KW-0472">Membrane</keyword>
<keyword evidence="2 5" id="KW-0812">Transmembrane</keyword>
<organism evidence="7 8">
    <name type="scientific">Nocardia salmonicida</name>
    <dbReference type="NCBI Taxonomy" id="53431"/>
    <lineage>
        <taxon>Bacteria</taxon>
        <taxon>Bacillati</taxon>
        <taxon>Actinomycetota</taxon>
        <taxon>Actinomycetes</taxon>
        <taxon>Mycobacteriales</taxon>
        <taxon>Nocardiaceae</taxon>
        <taxon>Nocardia</taxon>
    </lineage>
</organism>
<comment type="subcellular location">
    <subcellularLocation>
        <location evidence="1">Endomembrane system</location>
        <topology evidence="1">Multi-pass membrane protein</topology>
    </subcellularLocation>
</comment>
<feature type="transmembrane region" description="Helical" evidence="5">
    <location>
        <begin position="42"/>
        <end position="60"/>
    </location>
</feature>
<evidence type="ECO:0000313" key="7">
    <source>
        <dbReference type="EMBL" id="WTY33541.1"/>
    </source>
</evidence>
<gene>
    <name evidence="7" type="ORF">OG308_19590</name>
</gene>
<evidence type="ECO:0000256" key="5">
    <source>
        <dbReference type="SAM" id="Phobius"/>
    </source>
</evidence>
<evidence type="ECO:0000313" key="8">
    <source>
        <dbReference type="Proteomes" id="UP001621418"/>
    </source>
</evidence>
<evidence type="ECO:0000256" key="1">
    <source>
        <dbReference type="ARBA" id="ARBA00004127"/>
    </source>
</evidence>
<dbReference type="EMBL" id="CP109527">
    <property type="protein sequence ID" value="WTY33541.1"/>
    <property type="molecule type" value="Genomic_DNA"/>
</dbReference>
<reference evidence="7 8" key="1">
    <citation type="submission" date="2022-10" db="EMBL/GenBank/DDBJ databases">
        <title>The complete genomes of actinobacterial strains from the NBC collection.</title>
        <authorList>
            <person name="Joergensen T.S."/>
            <person name="Alvarez Arevalo M."/>
            <person name="Sterndorff E.B."/>
            <person name="Faurdal D."/>
            <person name="Vuksanovic O."/>
            <person name="Mourched A.-S."/>
            <person name="Charusanti P."/>
            <person name="Shaw S."/>
            <person name="Blin K."/>
            <person name="Weber T."/>
        </authorList>
    </citation>
    <scope>NUCLEOTIDE SEQUENCE [LARGE SCALE GENOMIC DNA]</scope>
    <source>
        <strain evidence="7 8">NBC_01413</strain>
    </source>
</reference>
<dbReference type="RefSeq" id="WP_357363967.1">
    <property type="nucleotide sequence ID" value="NZ_CP109527.1"/>
</dbReference>
<proteinExistence type="predicted"/>
<name>A0ABZ1N0T6_9NOCA</name>
<evidence type="ECO:0000256" key="3">
    <source>
        <dbReference type="ARBA" id="ARBA00022989"/>
    </source>
</evidence>
<dbReference type="Proteomes" id="UP001621418">
    <property type="component" value="Chromosome"/>
</dbReference>
<feature type="transmembrane region" description="Helical" evidence="5">
    <location>
        <begin position="15"/>
        <end position="35"/>
    </location>
</feature>
<evidence type="ECO:0000259" key="6">
    <source>
        <dbReference type="Pfam" id="PF02656"/>
    </source>
</evidence>
<evidence type="ECO:0000256" key="2">
    <source>
        <dbReference type="ARBA" id="ARBA00022692"/>
    </source>
</evidence>
<sequence length="101" mass="10453">MSAPAGLQSERTVLAWRRTALAATVVSVLLVRAALSSDSWHARLVLALSIATLAAVLVAARGRHRRYRALVTDPTPLPMAQAAAICASIAATACGALLPLV</sequence>
<feature type="domain" description="DUF202" evidence="6">
    <location>
        <begin position="6"/>
        <end position="67"/>
    </location>
</feature>
<keyword evidence="3 5" id="KW-1133">Transmembrane helix</keyword>